<sequence>MGSYKFLIRLFDAWINSGNQRGGTKNTMISPKKYRQQIDSLGIEGMIIDVSSIERAMSTINELDEIENVLNKIRHNVRIDMRNIRLEYLNKMKAAEEQPKGLFKRKKSTNKIIKEKKSLLKDKDLKIAAYEVVENEINYYLSQIESSRLYIKNSIQGRVG</sequence>
<evidence type="ECO:0000313" key="1">
    <source>
        <dbReference type="EMBL" id="SCG85138.1"/>
    </source>
</evidence>
<dbReference type="AlphaFoldDB" id="A0A1D3L0P7"/>
<gene>
    <name evidence="1" type="ORF">MCBB_0563</name>
</gene>
<dbReference type="EMBL" id="LT607756">
    <property type="protein sequence ID" value="SCG85138.1"/>
    <property type="molecule type" value="Genomic_DNA"/>
</dbReference>
<dbReference type="GeneID" id="30411420"/>
<keyword evidence="2" id="KW-1185">Reference proteome</keyword>
<accession>A0A1D3L0P7</accession>
<reference evidence="1 2" key="1">
    <citation type="submission" date="2016-08" db="EMBL/GenBank/DDBJ databases">
        <authorList>
            <person name="Seilhamer J.J."/>
        </authorList>
    </citation>
    <scope>NUCLEOTIDE SEQUENCE [LARGE SCALE GENOMIC DNA]</scope>
    <source>
        <strain evidence="1">Buetzberg</strain>
    </source>
</reference>
<dbReference type="KEGG" id="mcub:MCBB_0563"/>
<protein>
    <submittedName>
        <fullName evidence="1">Uncharacterized protein</fullName>
    </submittedName>
</protein>
<dbReference type="RefSeq" id="WP_231916390.1">
    <property type="nucleotide sequence ID" value="NZ_LT607756.1"/>
</dbReference>
<proteinExistence type="predicted"/>
<name>A0A1D3L0P7_9EURY</name>
<evidence type="ECO:0000313" key="2">
    <source>
        <dbReference type="Proteomes" id="UP000094707"/>
    </source>
</evidence>
<organism evidence="1 2">
    <name type="scientific">Methanobacterium congolense</name>
    <dbReference type="NCBI Taxonomy" id="118062"/>
    <lineage>
        <taxon>Archaea</taxon>
        <taxon>Methanobacteriati</taxon>
        <taxon>Methanobacteriota</taxon>
        <taxon>Methanomada group</taxon>
        <taxon>Methanobacteria</taxon>
        <taxon>Methanobacteriales</taxon>
        <taxon>Methanobacteriaceae</taxon>
        <taxon>Methanobacterium</taxon>
    </lineage>
</organism>
<dbReference type="Proteomes" id="UP000094707">
    <property type="component" value="Chromosome I"/>
</dbReference>